<dbReference type="Proteomes" id="UP000591058">
    <property type="component" value="Unassembled WGS sequence"/>
</dbReference>
<dbReference type="Proteomes" id="UP000232806">
    <property type="component" value="Chromosome"/>
</dbReference>
<comment type="subcellular location">
    <subcellularLocation>
        <location evidence="1">Cell membrane</location>
        <topology evidence="1">Multi-pass membrane protein</topology>
    </subcellularLocation>
</comment>
<dbReference type="EMBL" id="CP017768">
    <property type="protein sequence ID" value="AUB61024.1"/>
    <property type="molecule type" value="Genomic_DNA"/>
</dbReference>
<comment type="function">
    <text evidence="8">May act as a formate transporter.</text>
</comment>
<evidence type="ECO:0000313" key="15">
    <source>
        <dbReference type="Proteomes" id="UP000232806"/>
    </source>
</evidence>
<dbReference type="InterPro" id="IPR024002">
    <property type="entry name" value="For/NO2_transpt_CS"/>
</dbReference>
<evidence type="ECO:0000256" key="1">
    <source>
        <dbReference type="ARBA" id="ARBA00004651"/>
    </source>
</evidence>
<reference evidence="13 16" key="2">
    <citation type="submission" date="2020-04" db="EMBL/GenBank/DDBJ databases">
        <title>Draft genome of Methanobacterium subterraneum isolated from animal feces.</title>
        <authorList>
            <person name="Ouboter H.T."/>
            <person name="Berger S."/>
            <person name="Gungor E."/>
            <person name="Jetten M.S.M."/>
            <person name="Welte C.U."/>
        </authorList>
    </citation>
    <scope>NUCLEOTIDE SEQUENCE [LARGE SCALE GENOMIC DNA]</scope>
    <source>
        <strain evidence="13">HO_2020</strain>
    </source>
</reference>
<evidence type="ECO:0000256" key="7">
    <source>
        <dbReference type="ARBA" id="ARBA00049660"/>
    </source>
</evidence>
<dbReference type="InterPro" id="IPR000292">
    <property type="entry name" value="For/NO2_transpt"/>
</dbReference>
<keyword evidence="14" id="KW-1185">Reference proteome</keyword>
<feature type="transmembrane region" description="Helical" evidence="10">
    <location>
        <begin position="75"/>
        <end position="95"/>
    </location>
</feature>
<keyword evidence="4 10" id="KW-0812">Transmembrane</keyword>
<accession>A0A2H4VSE2</accession>
<dbReference type="AlphaFoldDB" id="A0A2H4VAK5"/>
<dbReference type="GO" id="GO:0015513">
    <property type="term" value="F:high-affinity secondary active nitrite transmembrane transporter activity"/>
    <property type="evidence" value="ECO:0007669"/>
    <property type="project" value="TreeGrafter"/>
</dbReference>
<dbReference type="PANTHER" id="PTHR30520:SF6">
    <property type="entry name" value="FORMATE_NITRATE FAMILY TRANSPORTER (EUROFUNG)"/>
    <property type="match status" value="1"/>
</dbReference>
<keyword evidence="5 10" id="KW-1133">Transmembrane helix</keyword>
<feature type="transmembrane region" description="Helical" evidence="10">
    <location>
        <begin position="255"/>
        <end position="276"/>
    </location>
</feature>
<dbReference type="KEGG" id="msub:BK009_10260"/>
<keyword evidence="6 10" id="KW-0472">Membrane</keyword>
<feature type="transmembrane region" description="Helical" evidence="10">
    <location>
        <begin position="37"/>
        <end position="55"/>
    </location>
</feature>
<dbReference type="InterPro" id="IPR023271">
    <property type="entry name" value="Aquaporin-like"/>
</dbReference>
<evidence type="ECO:0000256" key="2">
    <source>
        <dbReference type="ARBA" id="ARBA00022448"/>
    </source>
</evidence>
<feature type="transmembrane region" description="Helical" evidence="10">
    <location>
        <begin position="116"/>
        <end position="141"/>
    </location>
</feature>
<keyword evidence="2" id="KW-0813">Transport</keyword>
<proteinExistence type="inferred from homology"/>
<evidence type="ECO:0000313" key="12">
    <source>
        <dbReference type="EMBL" id="AUB61024.1"/>
    </source>
</evidence>
<dbReference type="Gene3D" id="1.20.1080.10">
    <property type="entry name" value="Glycerol uptake facilitator protein"/>
    <property type="match status" value="1"/>
</dbReference>
<name>A0A2H4VAK5_9EURY</name>
<dbReference type="PANTHER" id="PTHR30520">
    <property type="entry name" value="FORMATE TRANSPORTER-RELATED"/>
    <property type="match status" value="1"/>
</dbReference>
<dbReference type="Proteomes" id="UP000232631">
    <property type="component" value="Chromosome"/>
</dbReference>
<evidence type="ECO:0000256" key="3">
    <source>
        <dbReference type="ARBA" id="ARBA00022475"/>
    </source>
</evidence>
<evidence type="ECO:0000256" key="5">
    <source>
        <dbReference type="ARBA" id="ARBA00022989"/>
    </source>
</evidence>
<feature type="transmembrane region" description="Helical" evidence="10">
    <location>
        <begin position="214"/>
        <end position="243"/>
    </location>
</feature>
<sequence length="287" mass="30489">MKRRSIYMASSFKSPADTAKACVGIAALKEKAPLSNLLVLSFLAGAYIAFGGLLAEVATGGMAAAGYPVGLVKFVFGGVFPVGLMLVVIAGSELFTGNCMYMPMGVLQGEASIMGLIRNWVGSWIFNLIGSIFVAYVLAYLTGILTADPWAGTAVTIAKTKALGGAKFVAAGKTVTSLDWMTVFWRAIGCNWLVCLAVYLAIASDDIVGKVFGIWFPIMAFVTIGFEHVVANMFFIPVGIFIGGVTWSQMFINNMIPATLGNIIGGAIFVGCIYWFTYLRGTKKAEA</sequence>
<protein>
    <recommendedName>
        <fullName evidence="9">Probable formate transporter</fullName>
    </recommendedName>
</protein>
<gene>
    <name evidence="11" type="ORF">BK007_03245</name>
    <name evidence="12" type="ORF">BK009_10260</name>
    <name evidence="13" type="ORF">HG719_11645</name>
</gene>
<dbReference type="GO" id="GO:0005886">
    <property type="term" value="C:plasma membrane"/>
    <property type="evidence" value="ECO:0007669"/>
    <property type="project" value="UniProtKB-SubCell"/>
</dbReference>
<keyword evidence="3" id="KW-1003">Cell membrane</keyword>
<reference evidence="14 15" key="1">
    <citation type="submission" date="2016-10" db="EMBL/GenBank/DDBJ databases">
        <title>Comparative genomics between deep and shallow subseafloor isolates.</title>
        <authorList>
            <person name="Ishii S."/>
            <person name="Miller J.R."/>
            <person name="Sutton G."/>
            <person name="Suzuki S."/>
            <person name="Methe B."/>
            <person name="Inagaki F."/>
            <person name="Imachi H."/>
        </authorList>
    </citation>
    <scope>NUCLEOTIDE SEQUENCE [LARGE SCALE GENOMIC DNA]</scope>
    <source>
        <strain evidence="12 14">A8p</strain>
        <strain evidence="11 15">MO-MB1</strain>
    </source>
</reference>
<dbReference type="PROSITE" id="PS01005">
    <property type="entry name" value="FORMATE_NITRITE_TP_1"/>
    <property type="match status" value="1"/>
</dbReference>
<evidence type="ECO:0000256" key="6">
    <source>
        <dbReference type="ARBA" id="ARBA00023136"/>
    </source>
</evidence>
<evidence type="ECO:0000313" key="14">
    <source>
        <dbReference type="Proteomes" id="UP000232631"/>
    </source>
</evidence>
<dbReference type="PROSITE" id="PS01006">
    <property type="entry name" value="FORMATE_NITRITE_TP_2"/>
    <property type="match status" value="1"/>
</dbReference>
<dbReference type="GO" id="GO:0015707">
    <property type="term" value="P:nitrite transport"/>
    <property type="evidence" value="ECO:0007669"/>
    <property type="project" value="TreeGrafter"/>
</dbReference>
<evidence type="ECO:0000313" key="13">
    <source>
        <dbReference type="EMBL" id="NMO10460.1"/>
    </source>
</evidence>
<feature type="transmembrane region" description="Helical" evidence="10">
    <location>
        <begin position="183"/>
        <end position="202"/>
    </location>
</feature>
<dbReference type="FunFam" id="1.20.1080.10:FF:000011">
    <property type="entry name" value="Formate family transporter"/>
    <property type="match status" value="1"/>
</dbReference>
<evidence type="ECO:0000256" key="10">
    <source>
        <dbReference type="SAM" id="Phobius"/>
    </source>
</evidence>
<evidence type="ECO:0000313" key="16">
    <source>
        <dbReference type="Proteomes" id="UP000591058"/>
    </source>
</evidence>
<accession>A0A2H4VAK5</accession>
<dbReference type="NCBIfam" id="TIGR00790">
    <property type="entry name" value="fnt"/>
    <property type="match status" value="1"/>
</dbReference>
<organism evidence="11 15">
    <name type="scientific">Methanobacterium subterraneum</name>
    <dbReference type="NCBI Taxonomy" id="59277"/>
    <lineage>
        <taxon>Archaea</taxon>
        <taxon>Methanobacteriati</taxon>
        <taxon>Methanobacteriota</taxon>
        <taxon>Methanomada group</taxon>
        <taxon>Methanobacteria</taxon>
        <taxon>Methanobacteriales</taxon>
        <taxon>Methanobacteriaceae</taxon>
        <taxon>Methanobacterium</taxon>
    </lineage>
</organism>
<comment type="similarity">
    <text evidence="7">Belongs to the FNT transporter (TC 1.A.16) family.</text>
</comment>
<evidence type="ECO:0000313" key="11">
    <source>
        <dbReference type="EMBL" id="AUB55125.1"/>
    </source>
</evidence>
<dbReference type="EMBL" id="JABBYL010000040">
    <property type="protein sequence ID" value="NMO10460.1"/>
    <property type="molecule type" value="Genomic_DNA"/>
</dbReference>
<evidence type="ECO:0000256" key="8">
    <source>
        <dbReference type="ARBA" id="ARBA00055172"/>
    </source>
</evidence>
<evidence type="ECO:0000256" key="4">
    <source>
        <dbReference type="ARBA" id="ARBA00022692"/>
    </source>
</evidence>
<dbReference type="EMBL" id="CP017766">
    <property type="protein sequence ID" value="AUB55125.1"/>
    <property type="molecule type" value="Genomic_DNA"/>
</dbReference>
<evidence type="ECO:0000256" key="9">
    <source>
        <dbReference type="ARBA" id="ARBA00068567"/>
    </source>
</evidence>
<dbReference type="Pfam" id="PF01226">
    <property type="entry name" value="Form_Nir_trans"/>
    <property type="match status" value="1"/>
</dbReference>